<comment type="caution">
    <text evidence="1">The sequence shown here is derived from an EMBL/GenBank/DDBJ whole genome shotgun (WGS) entry which is preliminary data.</text>
</comment>
<dbReference type="EMBL" id="CM042882">
    <property type="protein sequence ID" value="KAI4381886.1"/>
    <property type="molecule type" value="Genomic_DNA"/>
</dbReference>
<protein>
    <submittedName>
        <fullName evidence="1">Uncharacterized protein</fullName>
    </submittedName>
</protein>
<gene>
    <name evidence="1" type="ORF">MLD38_007910</name>
</gene>
<evidence type="ECO:0000313" key="2">
    <source>
        <dbReference type="Proteomes" id="UP001057402"/>
    </source>
</evidence>
<reference evidence="2" key="1">
    <citation type="journal article" date="2023" name="Front. Plant Sci.">
        <title>Chromosomal-level genome assembly of Melastoma candidum provides insights into trichome evolution.</title>
        <authorList>
            <person name="Zhong Y."/>
            <person name="Wu W."/>
            <person name="Sun C."/>
            <person name="Zou P."/>
            <person name="Liu Y."/>
            <person name="Dai S."/>
            <person name="Zhou R."/>
        </authorList>
    </citation>
    <scope>NUCLEOTIDE SEQUENCE [LARGE SCALE GENOMIC DNA]</scope>
</reference>
<name>A0ACB9RRS9_9MYRT</name>
<accession>A0ACB9RRS9</accession>
<evidence type="ECO:0000313" key="1">
    <source>
        <dbReference type="EMBL" id="KAI4381886.1"/>
    </source>
</evidence>
<organism evidence="1 2">
    <name type="scientific">Melastoma candidum</name>
    <dbReference type="NCBI Taxonomy" id="119954"/>
    <lineage>
        <taxon>Eukaryota</taxon>
        <taxon>Viridiplantae</taxon>
        <taxon>Streptophyta</taxon>
        <taxon>Embryophyta</taxon>
        <taxon>Tracheophyta</taxon>
        <taxon>Spermatophyta</taxon>
        <taxon>Magnoliopsida</taxon>
        <taxon>eudicotyledons</taxon>
        <taxon>Gunneridae</taxon>
        <taxon>Pentapetalae</taxon>
        <taxon>rosids</taxon>
        <taxon>malvids</taxon>
        <taxon>Myrtales</taxon>
        <taxon>Melastomataceae</taxon>
        <taxon>Melastomatoideae</taxon>
        <taxon>Melastomateae</taxon>
        <taxon>Melastoma</taxon>
    </lineage>
</organism>
<keyword evidence="2" id="KW-1185">Reference proteome</keyword>
<dbReference type="Proteomes" id="UP001057402">
    <property type="component" value="Chromosome 3"/>
</dbReference>
<proteinExistence type="predicted"/>
<sequence length="263" mass="28855">MDDSNPLTYMNFGWTDWTTEIIDPSDDCFQLPALATTAAATTDVITKASSAADGLSAIFSDCRSLSNDGGSTARQQSDKKRPRFVTEVAEAPSFKRPRSSNISFQRPAHSSGSSSSTSAADSEPDPEIMAQMKEMIYHAAAFRPVSFMPEDPMDRPTRKNVRISSDPQTAAARKRRERVSERIRALQKLVPGGTNMDTASMLDEAANYLKFLKAQVKALEDGCIDRTERGSGGQLVFSPVPFSLHSHMQNYYNIEGHVQGPSH</sequence>